<protein>
    <submittedName>
        <fullName evidence="1">Erythromycin esterase-like protein</fullName>
    </submittedName>
</protein>
<name>A0A7X0FNA6_9MICO</name>
<dbReference type="AlphaFoldDB" id="A0A7X0FNA6"/>
<dbReference type="Proteomes" id="UP000537775">
    <property type="component" value="Unassembled WGS sequence"/>
</dbReference>
<dbReference type="CDD" id="cd14728">
    <property type="entry name" value="Ere-like"/>
    <property type="match status" value="1"/>
</dbReference>
<dbReference type="InterPro" id="IPR052036">
    <property type="entry name" value="Hydrolase/PRTase-associated"/>
</dbReference>
<dbReference type="PANTHER" id="PTHR31299:SF0">
    <property type="entry name" value="ESTERASE, PUTATIVE (AFU_ORTHOLOGUE AFUA_1G05850)-RELATED"/>
    <property type="match status" value="1"/>
</dbReference>
<dbReference type="EMBL" id="JACHML010000001">
    <property type="protein sequence ID" value="MBB6390569.1"/>
    <property type="molecule type" value="Genomic_DNA"/>
</dbReference>
<sequence length="431" mass="49069">MDTADQLISDIRDLAHPLAGPADLDPVVRAARPRRFVALGEASHGTHEFYAWRAELTRRIIEDGRPTWIGVEGDWPDCWRIDRWVRGLTDRGADARTVLQGFERWPTWMWANTDVADFLDWLHELNLTRPEAQRVGFYGLDVYSLWDSLDRVMRWLADNQPDALPAALQAWQCFAPFDEDPHRYAWSTSMVPQSCESDVVELLTEVRHRFLADGDDAFDAMQNAEVAVQAERYYRAMVRTDRGSWNIRDIHMADTAERLRRHFGTDSRGIIWEHNTHVGDARATTMADAGMVNIGQLLRERHGEEAVMLVGFASHRGSVIAGSQWGQAEERMPVRPARPGSHEDLLHRALGEPSVIPLIGREHRPWPAHRAGHRAIGVVYDPAREAGNYVPTVMGARYDALLWFEQAEALTPLHHEAQPEEPEFETEPSGF</sequence>
<dbReference type="InterPro" id="IPR007815">
    <property type="entry name" value="Emycin_Estase"/>
</dbReference>
<evidence type="ECO:0000313" key="2">
    <source>
        <dbReference type="Proteomes" id="UP000537775"/>
    </source>
</evidence>
<comment type="caution">
    <text evidence="1">The sequence shown here is derived from an EMBL/GenBank/DDBJ whole genome shotgun (WGS) entry which is preliminary data.</text>
</comment>
<evidence type="ECO:0000313" key="1">
    <source>
        <dbReference type="EMBL" id="MBB6390569.1"/>
    </source>
</evidence>
<dbReference type="Gene3D" id="3.30.1870.10">
    <property type="entry name" value="EreA-like, domain 2"/>
    <property type="match status" value="1"/>
</dbReference>
<organism evidence="1 2">
    <name type="scientific">Microbacterium thalassium</name>
    <dbReference type="NCBI Taxonomy" id="362649"/>
    <lineage>
        <taxon>Bacteria</taxon>
        <taxon>Bacillati</taxon>
        <taxon>Actinomycetota</taxon>
        <taxon>Actinomycetes</taxon>
        <taxon>Micrococcales</taxon>
        <taxon>Microbacteriaceae</taxon>
        <taxon>Microbacterium</taxon>
    </lineage>
</organism>
<dbReference type="PANTHER" id="PTHR31299">
    <property type="entry name" value="ESTERASE, PUTATIVE (AFU_ORTHOLOGUE AFUA_1G05850)-RELATED"/>
    <property type="match status" value="1"/>
</dbReference>
<dbReference type="InterPro" id="IPR014622">
    <property type="entry name" value="UCP036794_erythomycin"/>
</dbReference>
<dbReference type="SUPFAM" id="SSF159501">
    <property type="entry name" value="EreA/ChaN-like"/>
    <property type="match status" value="1"/>
</dbReference>
<dbReference type="PIRSF" id="PIRSF036794">
    <property type="entry name" value="UCP_erythr_ester"/>
    <property type="match status" value="1"/>
</dbReference>
<gene>
    <name evidence="1" type="ORF">HD594_000882</name>
</gene>
<proteinExistence type="predicted"/>
<reference evidence="1 2" key="1">
    <citation type="submission" date="2020-08" db="EMBL/GenBank/DDBJ databases">
        <title>Sequencing the genomes of 1000 actinobacteria strains.</title>
        <authorList>
            <person name="Klenk H.-P."/>
        </authorList>
    </citation>
    <scope>NUCLEOTIDE SEQUENCE [LARGE SCALE GENOMIC DNA]</scope>
    <source>
        <strain evidence="1 2">DSM 12511</strain>
    </source>
</reference>
<keyword evidence="2" id="KW-1185">Reference proteome</keyword>
<dbReference type="RefSeq" id="WP_184749806.1">
    <property type="nucleotide sequence ID" value="NZ_BAAAJR010000003.1"/>
</dbReference>
<dbReference type="Pfam" id="PF05139">
    <property type="entry name" value="Erythro_esteras"/>
    <property type="match status" value="1"/>
</dbReference>
<accession>A0A7X0FNA6</accession>
<dbReference type="GO" id="GO:0046677">
    <property type="term" value="P:response to antibiotic"/>
    <property type="evidence" value="ECO:0007669"/>
    <property type="project" value="InterPro"/>
</dbReference>
<dbReference type="Gene3D" id="3.40.1660.10">
    <property type="entry name" value="EreA-like (biosynthetic domain)"/>
    <property type="match status" value="2"/>
</dbReference>